<name>A0A1T4WRI9_9FIRM</name>
<dbReference type="RefSeq" id="WP_078783939.1">
    <property type="nucleotide sequence ID" value="NZ_FUYF01000004.1"/>
</dbReference>
<accession>A0A1T4WRI9</accession>
<dbReference type="OrthoDB" id="9975441at2"/>
<reference evidence="1 2" key="1">
    <citation type="submission" date="2017-02" db="EMBL/GenBank/DDBJ databases">
        <authorList>
            <person name="Peterson S.W."/>
        </authorList>
    </citation>
    <scope>NUCLEOTIDE SEQUENCE [LARGE SCALE GENOMIC DNA]</scope>
    <source>
        <strain evidence="1 2">ATCC 27749</strain>
    </source>
</reference>
<dbReference type="GeneID" id="93337415"/>
<protein>
    <submittedName>
        <fullName evidence="1">Uncharacterized protein</fullName>
    </submittedName>
</protein>
<dbReference type="AlphaFoldDB" id="A0A1T4WRI9"/>
<evidence type="ECO:0000313" key="2">
    <source>
        <dbReference type="Proteomes" id="UP000190286"/>
    </source>
</evidence>
<evidence type="ECO:0000313" key="1">
    <source>
        <dbReference type="EMBL" id="SKA79992.1"/>
    </source>
</evidence>
<dbReference type="Proteomes" id="UP000190286">
    <property type="component" value="Unassembled WGS sequence"/>
</dbReference>
<sequence length="85" mass="9765">MKLIGYREANFRPDNGKGEEIKGYMIYLGNEIDPRRGGGMEAERQYLTQSKIDREGISLPELCGKDVNVYYNRYGKIASIRPMDD</sequence>
<proteinExistence type="predicted"/>
<gene>
    <name evidence="1" type="ORF">SAMN02745178_00937</name>
</gene>
<dbReference type="STRING" id="745368.SAMN02745178_00937"/>
<organism evidence="1 2">
    <name type="scientific">Gemmiger formicilis</name>
    <dbReference type="NCBI Taxonomy" id="745368"/>
    <lineage>
        <taxon>Bacteria</taxon>
        <taxon>Bacillati</taxon>
        <taxon>Bacillota</taxon>
        <taxon>Clostridia</taxon>
        <taxon>Eubacteriales</taxon>
        <taxon>Gemmiger</taxon>
    </lineage>
</organism>
<dbReference type="EMBL" id="FUYF01000004">
    <property type="protein sequence ID" value="SKA79992.1"/>
    <property type="molecule type" value="Genomic_DNA"/>
</dbReference>
<keyword evidence="2" id="KW-1185">Reference proteome</keyword>